<dbReference type="Gene3D" id="2.60.220.50">
    <property type="match status" value="1"/>
</dbReference>
<evidence type="ECO:0000256" key="9">
    <source>
        <dbReference type="SAM" id="Phobius"/>
    </source>
</evidence>
<dbReference type="OrthoDB" id="6434605at2759"/>
<accession>A0A8X6Q6G5</accession>
<keyword evidence="7" id="KW-0325">Glycoprotein</keyword>
<evidence type="ECO:0000256" key="2">
    <source>
        <dbReference type="ARBA" id="ARBA00007343"/>
    </source>
</evidence>
<dbReference type="EMBL" id="BMAW01027344">
    <property type="protein sequence ID" value="GFU01715.1"/>
    <property type="molecule type" value="Genomic_DNA"/>
</dbReference>
<dbReference type="Pfam" id="PF00002">
    <property type="entry name" value="7tm_2"/>
    <property type="match status" value="1"/>
</dbReference>
<dbReference type="Gene3D" id="1.20.1070.10">
    <property type="entry name" value="Rhodopsin 7-helix transmembrane proteins"/>
    <property type="match status" value="1"/>
</dbReference>
<protein>
    <submittedName>
        <fullName evidence="12">Adhesion G protein-coupled receptor L1</fullName>
    </submittedName>
</protein>
<feature type="domain" description="G-protein coupled receptors family 2 profile 2" evidence="11">
    <location>
        <begin position="177"/>
        <end position="418"/>
    </location>
</feature>
<feature type="transmembrane region" description="Helical" evidence="9">
    <location>
        <begin position="325"/>
        <end position="346"/>
    </location>
</feature>
<feature type="compositionally biased region" description="Polar residues" evidence="8">
    <location>
        <begin position="438"/>
        <end position="457"/>
    </location>
</feature>
<feature type="domain" description="GAIN-B" evidence="10">
    <location>
        <begin position="9"/>
        <end position="169"/>
    </location>
</feature>
<dbReference type="PANTHER" id="PTHR12011">
    <property type="entry name" value="ADHESION G-PROTEIN COUPLED RECEPTOR"/>
    <property type="match status" value="1"/>
</dbReference>
<evidence type="ECO:0000259" key="10">
    <source>
        <dbReference type="PROSITE" id="PS50221"/>
    </source>
</evidence>
<keyword evidence="13" id="KW-1185">Reference proteome</keyword>
<keyword evidence="6" id="KW-1015">Disulfide bond</keyword>
<name>A0A8X6Q6G5_NEPPI</name>
<organism evidence="12 13">
    <name type="scientific">Nephila pilipes</name>
    <name type="common">Giant wood spider</name>
    <name type="synonym">Nephila maculata</name>
    <dbReference type="NCBI Taxonomy" id="299642"/>
    <lineage>
        <taxon>Eukaryota</taxon>
        <taxon>Metazoa</taxon>
        <taxon>Ecdysozoa</taxon>
        <taxon>Arthropoda</taxon>
        <taxon>Chelicerata</taxon>
        <taxon>Arachnida</taxon>
        <taxon>Araneae</taxon>
        <taxon>Araneomorphae</taxon>
        <taxon>Entelegynae</taxon>
        <taxon>Araneoidea</taxon>
        <taxon>Nephilidae</taxon>
        <taxon>Nephila</taxon>
    </lineage>
</organism>
<dbReference type="InterPro" id="IPR000832">
    <property type="entry name" value="GPCR_2_secretin-like"/>
</dbReference>
<dbReference type="Proteomes" id="UP000887013">
    <property type="component" value="Unassembled WGS sequence"/>
</dbReference>
<dbReference type="InterPro" id="IPR057244">
    <property type="entry name" value="GAIN_B"/>
</dbReference>
<keyword evidence="3 9" id="KW-0812">Transmembrane</keyword>
<feature type="transmembrane region" description="Helical" evidence="9">
    <location>
        <begin position="287"/>
        <end position="305"/>
    </location>
</feature>
<dbReference type="FunFam" id="1.20.1070.10:FF:000058">
    <property type="entry name" value="Adhesion G protein-coupled receptor F5"/>
    <property type="match status" value="1"/>
</dbReference>
<dbReference type="GO" id="GO:0005886">
    <property type="term" value="C:plasma membrane"/>
    <property type="evidence" value="ECO:0007669"/>
    <property type="project" value="UniProtKB-SubCell"/>
</dbReference>
<dbReference type="InterPro" id="IPR000203">
    <property type="entry name" value="GPS"/>
</dbReference>
<gene>
    <name evidence="12" type="primary">Adgrl1</name>
    <name evidence="12" type="ORF">NPIL_106981</name>
</gene>
<comment type="subcellular location">
    <subcellularLocation>
        <location evidence="1">Membrane</location>
        <topology evidence="1">Multi-pass membrane protein</topology>
    </subcellularLocation>
</comment>
<dbReference type="Pfam" id="PF01825">
    <property type="entry name" value="GPS"/>
    <property type="match status" value="1"/>
</dbReference>
<feature type="region of interest" description="Disordered" evidence="8">
    <location>
        <begin position="435"/>
        <end position="461"/>
    </location>
</feature>
<keyword evidence="4 9" id="KW-1133">Transmembrane helix</keyword>
<dbReference type="InterPro" id="IPR046338">
    <property type="entry name" value="GAIN_dom_sf"/>
</dbReference>
<evidence type="ECO:0000256" key="6">
    <source>
        <dbReference type="ARBA" id="ARBA00023157"/>
    </source>
</evidence>
<feature type="transmembrane region" description="Helical" evidence="9">
    <location>
        <begin position="255"/>
        <end position="278"/>
    </location>
</feature>
<proteinExistence type="inferred from homology"/>
<evidence type="ECO:0000259" key="11">
    <source>
        <dbReference type="PROSITE" id="PS50261"/>
    </source>
</evidence>
<evidence type="ECO:0000313" key="12">
    <source>
        <dbReference type="EMBL" id="GFU01715.1"/>
    </source>
</evidence>
<dbReference type="PANTHER" id="PTHR12011:SF347">
    <property type="entry name" value="FI21270P1-RELATED"/>
    <property type="match status" value="1"/>
</dbReference>
<evidence type="ECO:0000256" key="4">
    <source>
        <dbReference type="ARBA" id="ARBA00022989"/>
    </source>
</evidence>
<evidence type="ECO:0000256" key="3">
    <source>
        <dbReference type="ARBA" id="ARBA00022692"/>
    </source>
</evidence>
<dbReference type="GO" id="GO:0004930">
    <property type="term" value="F:G protein-coupled receptor activity"/>
    <property type="evidence" value="ECO:0007669"/>
    <property type="project" value="InterPro"/>
</dbReference>
<keyword evidence="12" id="KW-0675">Receptor</keyword>
<comment type="caution">
    <text evidence="12">The sequence shown here is derived from an EMBL/GenBank/DDBJ whole genome shotgun (WGS) entry which is preliminary data.</text>
</comment>
<dbReference type="SMART" id="SM00303">
    <property type="entry name" value="GPS"/>
    <property type="match status" value="1"/>
</dbReference>
<feature type="transmembrane region" description="Helical" evidence="9">
    <location>
        <begin position="366"/>
        <end position="388"/>
    </location>
</feature>
<evidence type="ECO:0000256" key="5">
    <source>
        <dbReference type="ARBA" id="ARBA00023136"/>
    </source>
</evidence>
<sequence length="521" mass="59176">MERVVLGETSLQVVKADHGVSLQLPQWDVTSQYSHKGKVMLEKGFDTHLDPERGNISVVFTLYSDLTSIFSPDQMQNNNSSSSGTLNSAVVSAMVSQNRKPTSIGSSVKIFVEHLTPQPNHTACVFWNMQRNKWDTQGCRLESSNGSYSLCVCDHLTNFAVLMDYQGLLDDVDQRPFYYITVIGCTLSIICLAICVVVFSFYGYQSKHSWGLRYAIHRNLCFTLLIANLVLVIGLDKTDYPRWCTVIAGMLHYFFLSAFSWMLLEGVHIYLLLVVVFASRRSHWEKYYLFGYGVPLIIVIITAIIRPTYYGTDEVCWLSTEKGTIWAFMGPIACILVLNLAALILAQWKASNISVKDDNIALFKRWLRVTFILFPVLGITWILGFLFIGKQFVIAGYLFAFFNSLQGFCIFICHCLMDKKARNSVLSSLKKKSASVSTGSTGTQKKQNSQNGHSQPSAEKKSMPLAFRNACRRNWNKWHKPWSFCFDMPVSERGSQDIRKEHEEIPPKPLIVQWNTLQDTK</sequence>
<dbReference type="PROSITE" id="PS50261">
    <property type="entry name" value="G_PROTEIN_RECEP_F2_4"/>
    <property type="match status" value="1"/>
</dbReference>
<evidence type="ECO:0000256" key="7">
    <source>
        <dbReference type="ARBA" id="ARBA00023180"/>
    </source>
</evidence>
<reference evidence="12" key="1">
    <citation type="submission" date="2020-08" db="EMBL/GenBank/DDBJ databases">
        <title>Multicomponent nature underlies the extraordinary mechanical properties of spider dragline silk.</title>
        <authorList>
            <person name="Kono N."/>
            <person name="Nakamura H."/>
            <person name="Mori M."/>
            <person name="Yoshida Y."/>
            <person name="Ohtoshi R."/>
            <person name="Malay A.D."/>
            <person name="Moran D.A.P."/>
            <person name="Tomita M."/>
            <person name="Numata K."/>
            <person name="Arakawa K."/>
        </authorList>
    </citation>
    <scope>NUCLEOTIDE SEQUENCE</scope>
</reference>
<feature type="transmembrane region" description="Helical" evidence="9">
    <location>
        <begin position="216"/>
        <end position="235"/>
    </location>
</feature>
<dbReference type="GO" id="GO:0007166">
    <property type="term" value="P:cell surface receptor signaling pathway"/>
    <property type="evidence" value="ECO:0007669"/>
    <property type="project" value="InterPro"/>
</dbReference>
<evidence type="ECO:0000256" key="1">
    <source>
        <dbReference type="ARBA" id="ARBA00004141"/>
    </source>
</evidence>
<feature type="transmembrane region" description="Helical" evidence="9">
    <location>
        <begin position="394"/>
        <end position="417"/>
    </location>
</feature>
<dbReference type="PROSITE" id="PS50221">
    <property type="entry name" value="GAIN_B"/>
    <property type="match status" value="1"/>
</dbReference>
<feature type="transmembrane region" description="Helical" evidence="9">
    <location>
        <begin position="177"/>
        <end position="204"/>
    </location>
</feature>
<dbReference type="InterPro" id="IPR017981">
    <property type="entry name" value="GPCR_2-like_7TM"/>
</dbReference>
<keyword evidence="5 9" id="KW-0472">Membrane</keyword>
<dbReference type="PRINTS" id="PR00249">
    <property type="entry name" value="GPCRSECRETIN"/>
</dbReference>
<dbReference type="AlphaFoldDB" id="A0A8X6Q6G5"/>
<evidence type="ECO:0000256" key="8">
    <source>
        <dbReference type="SAM" id="MobiDB-lite"/>
    </source>
</evidence>
<comment type="similarity">
    <text evidence="2">Belongs to the G-protein coupled receptor 2 family. Adhesion G-protein coupled receptor (ADGR) subfamily.</text>
</comment>
<evidence type="ECO:0000313" key="13">
    <source>
        <dbReference type="Proteomes" id="UP000887013"/>
    </source>
</evidence>